<evidence type="ECO:0000259" key="1">
    <source>
        <dbReference type="PROSITE" id="PS50222"/>
    </source>
</evidence>
<dbReference type="InterPro" id="IPR045372">
    <property type="entry name" value="YidB"/>
</dbReference>
<evidence type="ECO:0000313" key="2">
    <source>
        <dbReference type="EMBL" id="CAA6823345.1"/>
    </source>
</evidence>
<dbReference type="InterPro" id="IPR002048">
    <property type="entry name" value="EF_hand_dom"/>
</dbReference>
<reference evidence="2" key="1">
    <citation type="submission" date="2020-01" db="EMBL/GenBank/DDBJ databases">
        <authorList>
            <person name="Meier V. D."/>
            <person name="Meier V D."/>
        </authorList>
    </citation>
    <scope>NUCLEOTIDE SEQUENCE</scope>
    <source>
        <strain evidence="2">HLG_WM_MAG_09</strain>
    </source>
</reference>
<proteinExistence type="predicted"/>
<dbReference type="PROSITE" id="PS50222">
    <property type="entry name" value="EF_HAND_2"/>
    <property type="match status" value="1"/>
</dbReference>
<dbReference type="Gene3D" id="1.10.10.690">
    <property type="entry name" value="YidB-like"/>
    <property type="match status" value="1"/>
</dbReference>
<name>A0A6S6TVG2_9GAMM</name>
<dbReference type="EMBL" id="CACVAT010000375">
    <property type="protein sequence ID" value="CAA6823345.1"/>
    <property type="molecule type" value="Genomic_DNA"/>
</dbReference>
<dbReference type="GO" id="GO:0005509">
    <property type="term" value="F:calcium ion binding"/>
    <property type="evidence" value="ECO:0007669"/>
    <property type="project" value="InterPro"/>
</dbReference>
<gene>
    <name evidence="2" type="ORF">HELGO_WM16624</name>
</gene>
<protein>
    <recommendedName>
        <fullName evidence="1">EF-hand domain-containing protein</fullName>
    </recommendedName>
</protein>
<dbReference type="InterPro" id="IPR027405">
    <property type="entry name" value="YidB-like"/>
</dbReference>
<accession>A0A6S6TVG2</accession>
<sequence length="174" mass="17408">MDISNIMQNGAQAFQSKLDADGDGQIEVSDLVPALTDLFTNIKGDMDISSILSGLNAGGLTSVAQSWLGDGENEAIDGEQVTSLLGMDTISSFAGKLGVQVEQAVGGLQEALPGIIDQASSGAESLADIAGDLFEGDTSSAEALLGDAADTITGAASTVTAAVGDIIQGDDKTA</sequence>
<dbReference type="Pfam" id="PF20159">
    <property type="entry name" value="YidB"/>
    <property type="match status" value="1"/>
</dbReference>
<dbReference type="InterPro" id="IPR018247">
    <property type="entry name" value="EF_Hand_1_Ca_BS"/>
</dbReference>
<organism evidence="2">
    <name type="scientific">uncultured Thiotrichaceae bacterium</name>
    <dbReference type="NCBI Taxonomy" id="298394"/>
    <lineage>
        <taxon>Bacteria</taxon>
        <taxon>Pseudomonadati</taxon>
        <taxon>Pseudomonadota</taxon>
        <taxon>Gammaproteobacteria</taxon>
        <taxon>Thiotrichales</taxon>
        <taxon>Thiotrichaceae</taxon>
        <taxon>environmental samples</taxon>
    </lineage>
</organism>
<dbReference type="PROSITE" id="PS00018">
    <property type="entry name" value="EF_HAND_1"/>
    <property type="match status" value="1"/>
</dbReference>
<dbReference type="SUPFAM" id="SSF140804">
    <property type="entry name" value="YidB-like"/>
    <property type="match status" value="1"/>
</dbReference>
<dbReference type="AlphaFoldDB" id="A0A6S6TVG2"/>
<feature type="domain" description="EF-hand" evidence="1">
    <location>
        <begin position="17"/>
        <end position="41"/>
    </location>
</feature>